<dbReference type="SUPFAM" id="SSF103473">
    <property type="entry name" value="MFS general substrate transporter"/>
    <property type="match status" value="1"/>
</dbReference>
<dbReference type="PANTHER" id="PTHR48021">
    <property type="match status" value="1"/>
</dbReference>
<evidence type="ECO:0000313" key="6">
    <source>
        <dbReference type="Proteomes" id="UP000504635"/>
    </source>
</evidence>
<evidence type="ECO:0000256" key="1">
    <source>
        <dbReference type="ARBA" id="ARBA00004370"/>
    </source>
</evidence>
<dbReference type="InterPro" id="IPR005828">
    <property type="entry name" value="MFS_sugar_transport-like"/>
</dbReference>
<keyword evidence="6" id="KW-1185">Reference proteome</keyword>
<evidence type="ECO:0000256" key="4">
    <source>
        <dbReference type="ARBA" id="ARBA00023136"/>
    </source>
</evidence>
<evidence type="ECO:0000313" key="7">
    <source>
        <dbReference type="RefSeq" id="XP_030747076.1"/>
    </source>
</evidence>
<accession>A0A6J2X7B2</accession>
<feature type="transmembrane region" description="Helical" evidence="5">
    <location>
        <begin position="12"/>
        <end position="32"/>
    </location>
</feature>
<sequence length="221" mass="25157">MKKSFFKPFFLVITYFFFQQFTGIFVIMFYAIDIVQGAKIELDAYITIVLIATVRLVAMLLLSYSSKHYGRRPLSIVSGTGMSICMLTLGSYILCIKQGLISEELEKKLTLIPLSLLILYFFISTMGFYPIPFALSSNLGFGAGCNFLFFITVKLYPTMMESMNAYGVFFFYGGMAVVGTIFVIIFLPETRGKTLEEIQEYFVKKESTKEEHEKIVEKNAL</sequence>
<evidence type="ECO:0000256" key="3">
    <source>
        <dbReference type="ARBA" id="ARBA00022989"/>
    </source>
</evidence>
<reference evidence="7" key="1">
    <citation type="submission" date="2025-08" db="UniProtKB">
        <authorList>
            <consortium name="RefSeq"/>
        </authorList>
    </citation>
    <scope>IDENTIFICATION</scope>
    <source>
        <tissue evidence="7">Gonads</tissue>
    </source>
</reference>
<dbReference type="Gene3D" id="1.20.1250.20">
    <property type="entry name" value="MFS general substrate transporter like domains"/>
    <property type="match status" value="1"/>
</dbReference>
<keyword evidence="4 5" id="KW-0472">Membrane</keyword>
<dbReference type="InParanoid" id="A0A6J2X7B2"/>
<dbReference type="Proteomes" id="UP000504635">
    <property type="component" value="Unplaced"/>
</dbReference>
<dbReference type="OrthoDB" id="6612291at2759"/>
<dbReference type="GeneID" id="115875684"/>
<evidence type="ECO:0000256" key="2">
    <source>
        <dbReference type="ARBA" id="ARBA00022692"/>
    </source>
</evidence>
<dbReference type="KEGG" id="soy:115875684"/>
<dbReference type="RefSeq" id="XP_030747076.1">
    <property type="nucleotide sequence ID" value="XM_030891216.1"/>
</dbReference>
<protein>
    <submittedName>
        <fullName evidence="7">Facilitated trehalose transporter Tret1-2 homolog</fullName>
    </submittedName>
</protein>
<organism evidence="6 7">
    <name type="scientific">Sitophilus oryzae</name>
    <name type="common">Rice weevil</name>
    <name type="synonym">Curculio oryzae</name>
    <dbReference type="NCBI Taxonomy" id="7048"/>
    <lineage>
        <taxon>Eukaryota</taxon>
        <taxon>Metazoa</taxon>
        <taxon>Ecdysozoa</taxon>
        <taxon>Arthropoda</taxon>
        <taxon>Hexapoda</taxon>
        <taxon>Insecta</taxon>
        <taxon>Pterygota</taxon>
        <taxon>Neoptera</taxon>
        <taxon>Endopterygota</taxon>
        <taxon>Coleoptera</taxon>
        <taxon>Polyphaga</taxon>
        <taxon>Cucujiformia</taxon>
        <taxon>Curculionidae</taxon>
        <taxon>Dryophthorinae</taxon>
        <taxon>Sitophilus</taxon>
    </lineage>
</organism>
<feature type="transmembrane region" description="Helical" evidence="5">
    <location>
        <begin position="76"/>
        <end position="96"/>
    </location>
</feature>
<dbReference type="AlphaFoldDB" id="A0A6J2X7B2"/>
<gene>
    <name evidence="7" type="primary">LOC115875684</name>
</gene>
<feature type="transmembrane region" description="Helical" evidence="5">
    <location>
        <begin position="108"/>
        <end position="129"/>
    </location>
</feature>
<name>A0A6J2X7B2_SITOR</name>
<keyword evidence="2 5" id="KW-0812">Transmembrane</keyword>
<keyword evidence="3 5" id="KW-1133">Transmembrane helix</keyword>
<dbReference type="PANTHER" id="PTHR48021:SF89">
    <property type="entry name" value="FI02132P-RELATED"/>
    <property type="match status" value="1"/>
</dbReference>
<dbReference type="GO" id="GO:0022857">
    <property type="term" value="F:transmembrane transporter activity"/>
    <property type="evidence" value="ECO:0007669"/>
    <property type="project" value="InterPro"/>
</dbReference>
<dbReference type="GO" id="GO:0016020">
    <property type="term" value="C:membrane"/>
    <property type="evidence" value="ECO:0007669"/>
    <property type="project" value="UniProtKB-SubCell"/>
</dbReference>
<comment type="subcellular location">
    <subcellularLocation>
        <location evidence="1">Membrane</location>
    </subcellularLocation>
</comment>
<feature type="transmembrane region" description="Helical" evidence="5">
    <location>
        <begin position="165"/>
        <end position="187"/>
    </location>
</feature>
<evidence type="ECO:0000256" key="5">
    <source>
        <dbReference type="SAM" id="Phobius"/>
    </source>
</evidence>
<dbReference type="Pfam" id="PF00083">
    <property type="entry name" value="Sugar_tr"/>
    <property type="match status" value="1"/>
</dbReference>
<dbReference type="InterPro" id="IPR050549">
    <property type="entry name" value="MFS_Trehalose_Transporter"/>
</dbReference>
<dbReference type="InterPro" id="IPR036259">
    <property type="entry name" value="MFS_trans_sf"/>
</dbReference>
<proteinExistence type="predicted"/>
<feature type="transmembrane region" description="Helical" evidence="5">
    <location>
        <begin position="44"/>
        <end position="64"/>
    </location>
</feature>